<dbReference type="InterPro" id="IPR004404">
    <property type="entry name" value="DihydroxyA_deHydtase"/>
</dbReference>
<comment type="caution">
    <text evidence="15">Lacks conserved residue(s) required for the propagation of feature annotation.</text>
</comment>
<feature type="binding site" evidence="15">
    <location>
        <position position="437"/>
    </location>
    <ligand>
        <name>Mg(2+)</name>
        <dbReference type="ChEBI" id="CHEBI:18420"/>
    </ligand>
</feature>
<evidence type="ECO:0000256" key="11">
    <source>
        <dbReference type="ARBA" id="ARBA00029304"/>
    </source>
</evidence>
<keyword evidence="7 15" id="KW-0408">Iron</keyword>
<evidence type="ECO:0000313" key="19">
    <source>
        <dbReference type="Proteomes" id="UP000178417"/>
    </source>
</evidence>
<feature type="active site" description="Proton acceptor" evidence="15">
    <location>
        <position position="463"/>
    </location>
</feature>
<evidence type="ECO:0000256" key="3">
    <source>
        <dbReference type="ARBA" id="ARBA00022605"/>
    </source>
</evidence>
<evidence type="ECO:0000256" key="8">
    <source>
        <dbReference type="ARBA" id="ARBA00023014"/>
    </source>
</evidence>
<name>A0A1F4SDS2_UNCSA</name>
<feature type="binding site" evidence="15">
    <location>
        <position position="117"/>
    </location>
    <ligand>
        <name>Mg(2+)</name>
        <dbReference type="ChEBI" id="CHEBI:18420"/>
    </ligand>
</feature>
<dbReference type="InterPro" id="IPR000581">
    <property type="entry name" value="ILV_EDD_N"/>
</dbReference>
<feature type="domain" description="Dihydroxy-acid/6-phosphogluconate dehydratase C-terminal" evidence="17">
    <location>
        <begin position="353"/>
        <end position="544"/>
    </location>
</feature>
<dbReference type="UniPathway" id="UPA00047">
    <property type="reaction ID" value="UER00057"/>
</dbReference>
<dbReference type="Pfam" id="PF24877">
    <property type="entry name" value="ILV_EDD_C"/>
    <property type="match status" value="1"/>
</dbReference>
<dbReference type="GO" id="GO:0004160">
    <property type="term" value="F:dihydroxy-acid dehydratase activity"/>
    <property type="evidence" value="ECO:0007669"/>
    <property type="project" value="UniProtKB-UniRule"/>
</dbReference>
<dbReference type="InterPro" id="IPR056740">
    <property type="entry name" value="ILV_EDD_C"/>
</dbReference>
<dbReference type="PANTHER" id="PTHR43661">
    <property type="entry name" value="D-XYLONATE DEHYDRATASE"/>
    <property type="match status" value="1"/>
</dbReference>
<comment type="pathway">
    <text evidence="13 15">Amino-acid biosynthesis; L-isoleucine biosynthesis; L-isoleucine from 2-oxobutanoate: step 3/4.</text>
</comment>
<comment type="catalytic activity">
    <reaction evidence="11">
        <text>(2R)-2,3-dihydroxy-3-methylbutanoate = 3-methyl-2-oxobutanoate + H2O</text>
        <dbReference type="Rhea" id="RHEA:24809"/>
        <dbReference type="ChEBI" id="CHEBI:11851"/>
        <dbReference type="ChEBI" id="CHEBI:15377"/>
        <dbReference type="ChEBI" id="CHEBI:49072"/>
        <dbReference type="EC" id="4.2.1.9"/>
    </reaction>
    <physiologicalReaction direction="left-to-right" evidence="11">
        <dbReference type="Rhea" id="RHEA:24810"/>
    </physiologicalReaction>
</comment>
<dbReference type="EMBL" id="MEUB01000071">
    <property type="protein sequence ID" value="OGC18547.1"/>
    <property type="molecule type" value="Genomic_DNA"/>
</dbReference>
<evidence type="ECO:0000256" key="10">
    <source>
        <dbReference type="ARBA" id="ARBA00023304"/>
    </source>
</evidence>
<comment type="pathway">
    <text evidence="12 15">Amino-acid biosynthesis; L-valine biosynthesis; L-valine from pyruvate: step 3/4.</text>
</comment>
<dbReference type="GO" id="GO:0051537">
    <property type="term" value="F:2 iron, 2 sulfur cluster binding"/>
    <property type="evidence" value="ECO:0007669"/>
    <property type="project" value="UniProtKB-UniRule"/>
</dbReference>
<evidence type="ECO:0000256" key="13">
    <source>
        <dbReference type="ARBA" id="ARBA00029437"/>
    </source>
</evidence>
<dbReference type="GO" id="GO:0005829">
    <property type="term" value="C:cytosol"/>
    <property type="evidence" value="ECO:0007669"/>
    <property type="project" value="TreeGrafter"/>
</dbReference>
<dbReference type="Pfam" id="PF00920">
    <property type="entry name" value="ILVD_EDD_N"/>
    <property type="match status" value="1"/>
</dbReference>
<feature type="modified residue" description="N6-carboxylysine" evidence="15">
    <location>
        <position position="118"/>
    </location>
</feature>
<dbReference type="Proteomes" id="UP000178417">
    <property type="component" value="Unassembled WGS sequence"/>
</dbReference>
<organism evidence="18 19">
    <name type="scientific">candidate division WOR-1 bacterium RIFOXYB2_FULL_37_13</name>
    <dbReference type="NCBI Taxonomy" id="1802579"/>
    <lineage>
        <taxon>Bacteria</taxon>
        <taxon>Bacillati</taxon>
        <taxon>Saganbacteria</taxon>
    </lineage>
</organism>
<feature type="binding site" description="via carbamate group" evidence="15">
    <location>
        <position position="118"/>
    </location>
    <ligand>
        <name>Mg(2+)</name>
        <dbReference type="ChEBI" id="CHEBI:18420"/>
    </ligand>
</feature>
<comment type="cofactor">
    <cofactor evidence="15">
        <name>[2Fe-2S] cluster</name>
        <dbReference type="ChEBI" id="CHEBI:190135"/>
    </cofactor>
    <text evidence="15">Binds 1 [2Fe-2S] cluster per subunit. This cluster acts as a Lewis acid cofactor.</text>
</comment>
<keyword evidence="6 15" id="KW-0460">Magnesium</keyword>
<keyword evidence="10 15" id="KW-0100">Branched-chain amino acid biosynthesis</keyword>
<feature type="binding site" evidence="15">
    <location>
        <position position="75"/>
    </location>
    <ligand>
        <name>Mg(2+)</name>
        <dbReference type="ChEBI" id="CHEBI:18420"/>
    </ligand>
</feature>
<dbReference type="NCBIfam" id="TIGR00110">
    <property type="entry name" value="ilvD"/>
    <property type="match status" value="1"/>
</dbReference>
<sequence length="548" mass="58313">MRSKNIKKMGPSRALLHATGVSPQEMNKPFIGIASSFTDLVPGHVDMRSLERAIEKGVHAGGGVSFTFGLPAICDGIAMGHKGMHYSLPSRELIADTVESVTEAHQLDGLILLTACDKITPGMLMAAARLNVPTIVVTAGPMMTGCYKGSRLDLVHDTFEAEAAYKQKKISKIDYDNLILTSCPGAGSCSGLFTANTMACATEAMGMSLPFCGTALAVSSKKKMIAYESGKRIVELVKEDLTPKKIMNLNAFVNAIRIDMALGGSTNAVLHLTAIAHEAGIELPIELFDKISKETPHITSIRPGGDNFMEDFENAGGIPAAFSVLNKMLKNNPTVSGLTIKQIAKEGINYNPQIIRSLDNPYHAQGSLAVLKGNLAPEGAVVKQTAVSPKMMQFKGTAKVFDSEDAAQKAILSGKIKEGDVVVIRYEGPKGGPGMREMLYPTSAIAGMGLSESVALITDGRFSGGTRGPCIGHVSPEAASYGPIAAVKDGDIIEIDIPNRKLEVNISNDEMKKRLSKVKPHEPKIKTGWLSRYARFVTSASTGAVLKA</sequence>
<dbReference type="GO" id="GO:0009099">
    <property type="term" value="P:L-valine biosynthetic process"/>
    <property type="evidence" value="ECO:0007669"/>
    <property type="project" value="UniProtKB-UniRule"/>
</dbReference>
<evidence type="ECO:0000259" key="16">
    <source>
        <dbReference type="Pfam" id="PF00920"/>
    </source>
</evidence>
<dbReference type="InterPro" id="IPR042096">
    <property type="entry name" value="Dihydro-acid_dehy_C"/>
</dbReference>
<dbReference type="PROSITE" id="PS00886">
    <property type="entry name" value="ILVD_EDD_1"/>
    <property type="match status" value="1"/>
</dbReference>
<evidence type="ECO:0000256" key="7">
    <source>
        <dbReference type="ARBA" id="ARBA00023004"/>
    </source>
</evidence>
<comment type="subunit">
    <text evidence="15">Homodimer.</text>
</comment>
<keyword evidence="4 15" id="KW-0001">2Fe-2S</keyword>
<dbReference type="SUPFAM" id="SSF143975">
    <property type="entry name" value="IlvD/EDD N-terminal domain-like"/>
    <property type="match status" value="1"/>
</dbReference>
<evidence type="ECO:0000256" key="15">
    <source>
        <dbReference type="HAMAP-Rule" id="MF_00012"/>
    </source>
</evidence>
<protein>
    <recommendedName>
        <fullName evidence="14 15">Dihydroxy-acid dehydratase</fullName>
        <shortName evidence="15">DAD</shortName>
        <ecNumber evidence="14 15">4.2.1.9</ecNumber>
    </recommendedName>
</protein>
<evidence type="ECO:0000256" key="6">
    <source>
        <dbReference type="ARBA" id="ARBA00022842"/>
    </source>
</evidence>
<dbReference type="SUPFAM" id="SSF52016">
    <property type="entry name" value="LeuD/IlvD-like"/>
    <property type="match status" value="1"/>
</dbReference>
<dbReference type="HAMAP" id="MF_00012">
    <property type="entry name" value="IlvD"/>
    <property type="match status" value="1"/>
</dbReference>
<comment type="catalytic activity">
    <reaction evidence="15">
        <text>(2R,3R)-2,3-dihydroxy-3-methylpentanoate = (S)-3-methyl-2-oxopentanoate + H2O</text>
        <dbReference type="Rhea" id="RHEA:27694"/>
        <dbReference type="ChEBI" id="CHEBI:15377"/>
        <dbReference type="ChEBI" id="CHEBI:35146"/>
        <dbReference type="ChEBI" id="CHEBI:49258"/>
        <dbReference type="EC" id="4.2.1.9"/>
    </reaction>
</comment>
<evidence type="ECO:0000256" key="1">
    <source>
        <dbReference type="ARBA" id="ARBA00001946"/>
    </source>
</evidence>
<accession>A0A1F4SDS2</accession>
<keyword evidence="5 15" id="KW-0479">Metal-binding</keyword>
<dbReference type="GO" id="GO:0000287">
    <property type="term" value="F:magnesium ion binding"/>
    <property type="evidence" value="ECO:0007669"/>
    <property type="project" value="UniProtKB-UniRule"/>
</dbReference>
<evidence type="ECO:0000256" key="12">
    <source>
        <dbReference type="ARBA" id="ARBA00029436"/>
    </source>
</evidence>
<dbReference type="GO" id="GO:0009097">
    <property type="term" value="P:isoleucine biosynthetic process"/>
    <property type="evidence" value="ECO:0007669"/>
    <property type="project" value="UniProtKB-UniRule"/>
</dbReference>
<comment type="function">
    <text evidence="15">Functions in the biosynthesis of branched-chain amino acids. Catalyzes the dehydration of (2R,3R)-2,3-dihydroxy-3-methylpentanoate (2,3-dihydroxy-3-methylvalerate) into 2-oxo-3-methylpentanoate (2-oxo-3-methylvalerate) and of (2R)-2,3-dihydroxy-3-methylbutanoate (2,3-dihydroxyisovalerate) into 2-oxo-3-methylbutanoate (2-oxoisovalerate), the penultimate precursor to L-isoleucine and L-valine, respectively.</text>
</comment>
<proteinExistence type="inferred from homology"/>
<dbReference type="PANTHER" id="PTHR43661:SF3">
    <property type="entry name" value="D-XYLONATE DEHYDRATASE YAGF-RELATED"/>
    <property type="match status" value="1"/>
</dbReference>
<evidence type="ECO:0000313" key="18">
    <source>
        <dbReference type="EMBL" id="OGC18547.1"/>
    </source>
</evidence>
<gene>
    <name evidence="15" type="primary">ilvD</name>
    <name evidence="18" type="ORF">A2310_01920</name>
</gene>
<dbReference type="PROSITE" id="PS00887">
    <property type="entry name" value="ILVD_EDD_2"/>
    <property type="match status" value="1"/>
</dbReference>
<evidence type="ECO:0000256" key="5">
    <source>
        <dbReference type="ARBA" id="ARBA00022723"/>
    </source>
</evidence>
<dbReference type="InterPro" id="IPR020558">
    <property type="entry name" value="DiOHA_6PGluconate_deHydtase_CS"/>
</dbReference>
<keyword evidence="8 15" id="KW-0411">Iron-sulfur</keyword>
<comment type="cofactor">
    <cofactor evidence="1 15">
        <name>Mg(2+)</name>
        <dbReference type="ChEBI" id="CHEBI:18420"/>
    </cofactor>
</comment>
<evidence type="ECO:0000256" key="4">
    <source>
        <dbReference type="ARBA" id="ARBA00022714"/>
    </source>
</evidence>
<dbReference type="NCBIfam" id="NF002068">
    <property type="entry name" value="PRK00911.1"/>
    <property type="match status" value="1"/>
</dbReference>
<evidence type="ECO:0000259" key="17">
    <source>
        <dbReference type="Pfam" id="PF24877"/>
    </source>
</evidence>
<evidence type="ECO:0000256" key="2">
    <source>
        <dbReference type="ARBA" id="ARBA00006486"/>
    </source>
</evidence>
<dbReference type="EC" id="4.2.1.9" evidence="14 15"/>
<dbReference type="UniPathway" id="UPA00049">
    <property type="reaction ID" value="UER00061"/>
</dbReference>
<feature type="domain" description="Dihydroxy-acid/6-phosphogluconate dehydratase N-terminal" evidence="16">
    <location>
        <begin position="28"/>
        <end position="342"/>
    </location>
</feature>
<dbReference type="STRING" id="1802579.A2310_01920"/>
<keyword evidence="3 15" id="KW-0028">Amino-acid biosynthesis</keyword>
<dbReference type="FunFam" id="3.50.30.80:FF:000001">
    <property type="entry name" value="Dihydroxy-acid dehydratase"/>
    <property type="match status" value="1"/>
</dbReference>
<dbReference type="Gene3D" id="3.50.30.80">
    <property type="entry name" value="IlvD/EDD C-terminal domain-like"/>
    <property type="match status" value="1"/>
</dbReference>
<reference evidence="18 19" key="1">
    <citation type="journal article" date="2016" name="Nat. Commun.">
        <title>Thousands of microbial genomes shed light on interconnected biogeochemical processes in an aquifer system.</title>
        <authorList>
            <person name="Anantharaman K."/>
            <person name="Brown C.T."/>
            <person name="Hug L.A."/>
            <person name="Sharon I."/>
            <person name="Castelle C.J."/>
            <person name="Probst A.J."/>
            <person name="Thomas B.C."/>
            <person name="Singh A."/>
            <person name="Wilkins M.J."/>
            <person name="Karaoz U."/>
            <person name="Brodie E.L."/>
            <person name="Williams K.H."/>
            <person name="Hubbard S.S."/>
            <person name="Banfield J.F."/>
        </authorList>
    </citation>
    <scope>NUCLEOTIDE SEQUENCE [LARGE SCALE GENOMIC DNA]</scope>
</reference>
<keyword evidence="9 15" id="KW-0456">Lyase</keyword>
<dbReference type="InterPro" id="IPR037237">
    <property type="entry name" value="IlvD/EDD_N"/>
</dbReference>
<evidence type="ECO:0000256" key="9">
    <source>
        <dbReference type="ARBA" id="ARBA00023239"/>
    </source>
</evidence>
<dbReference type="AlphaFoldDB" id="A0A1F4SDS2"/>
<comment type="caution">
    <text evidence="18">The sequence shown here is derived from an EMBL/GenBank/DDBJ whole genome shotgun (WGS) entry which is preliminary data.</text>
</comment>
<comment type="similarity">
    <text evidence="2 15">Belongs to the IlvD/Edd family.</text>
</comment>
<evidence type="ECO:0000256" key="14">
    <source>
        <dbReference type="ARBA" id="ARBA00029490"/>
    </source>
</evidence>